<organism evidence="5 6">
    <name type="scientific">Sphingobacterium tabacisoli</name>
    <dbReference type="NCBI Taxonomy" id="2044855"/>
    <lineage>
        <taxon>Bacteria</taxon>
        <taxon>Pseudomonadati</taxon>
        <taxon>Bacteroidota</taxon>
        <taxon>Sphingobacteriia</taxon>
        <taxon>Sphingobacteriales</taxon>
        <taxon>Sphingobacteriaceae</taxon>
        <taxon>Sphingobacterium</taxon>
    </lineage>
</organism>
<dbReference type="PRINTS" id="PR00032">
    <property type="entry name" value="HTHARAC"/>
</dbReference>
<dbReference type="InterPro" id="IPR009057">
    <property type="entry name" value="Homeodomain-like_sf"/>
</dbReference>
<dbReference type="PANTHER" id="PTHR43280:SF32">
    <property type="entry name" value="TRANSCRIPTIONAL REGULATORY PROTEIN"/>
    <property type="match status" value="1"/>
</dbReference>
<comment type="caution">
    <text evidence="5">The sequence shown here is derived from an EMBL/GenBank/DDBJ whole genome shotgun (WGS) entry which is preliminary data.</text>
</comment>
<keyword evidence="2" id="KW-0238">DNA-binding</keyword>
<keyword evidence="3" id="KW-0804">Transcription</keyword>
<keyword evidence="1" id="KW-0805">Transcription regulation</keyword>
<dbReference type="InterPro" id="IPR018060">
    <property type="entry name" value="HTH_AraC"/>
</dbReference>
<evidence type="ECO:0000313" key="5">
    <source>
        <dbReference type="EMBL" id="MFD2554965.1"/>
    </source>
</evidence>
<keyword evidence="6" id="KW-1185">Reference proteome</keyword>
<gene>
    <name evidence="5" type="ORF">ACFSQW_11230</name>
</gene>
<dbReference type="RefSeq" id="WP_246512484.1">
    <property type="nucleotide sequence ID" value="NZ_JAEQMU010000001.1"/>
</dbReference>
<dbReference type="Gene3D" id="1.10.10.60">
    <property type="entry name" value="Homeodomain-like"/>
    <property type="match status" value="1"/>
</dbReference>
<accession>A0ABW5L422</accession>
<dbReference type="InterPro" id="IPR037923">
    <property type="entry name" value="HTH-like"/>
</dbReference>
<dbReference type="PROSITE" id="PS01124">
    <property type="entry name" value="HTH_ARAC_FAMILY_2"/>
    <property type="match status" value="1"/>
</dbReference>
<proteinExistence type="predicted"/>
<dbReference type="InterPro" id="IPR003313">
    <property type="entry name" value="AraC-bd"/>
</dbReference>
<dbReference type="Pfam" id="PF12833">
    <property type="entry name" value="HTH_18"/>
    <property type="match status" value="1"/>
</dbReference>
<evidence type="ECO:0000256" key="3">
    <source>
        <dbReference type="ARBA" id="ARBA00023163"/>
    </source>
</evidence>
<protein>
    <submittedName>
        <fullName evidence="5">Helix-turn-helix domain-containing protein</fullName>
    </submittedName>
</protein>
<evidence type="ECO:0000259" key="4">
    <source>
        <dbReference type="PROSITE" id="PS01124"/>
    </source>
</evidence>
<evidence type="ECO:0000256" key="2">
    <source>
        <dbReference type="ARBA" id="ARBA00023125"/>
    </source>
</evidence>
<evidence type="ECO:0000313" key="6">
    <source>
        <dbReference type="Proteomes" id="UP001597440"/>
    </source>
</evidence>
<dbReference type="InterPro" id="IPR020449">
    <property type="entry name" value="Tscrpt_reg_AraC-type_HTH"/>
</dbReference>
<reference evidence="6" key="1">
    <citation type="journal article" date="2019" name="Int. J. Syst. Evol. Microbiol.">
        <title>The Global Catalogue of Microorganisms (GCM) 10K type strain sequencing project: providing services to taxonomists for standard genome sequencing and annotation.</title>
        <authorList>
            <consortium name="The Broad Institute Genomics Platform"/>
            <consortium name="The Broad Institute Genome Sequencing Center for Infectious Disease"/>
            <person name="Wu L."/>
            <person name="Ma J."/>
        </authorList>
    </citation>
    <scope>NUCLEOTIDE SEQUENCE [LARGE SCALE GENOMIC DNA]</scope>
    <source>
        <strain evidence="6">KCTC 52298</strain>
    </source>
</reference>
<dbReference type="SUPFAM" id="SSF46689">
    <property type="entry name" value="Homeodomain-like"/>
    <property type="match status" value="1"/>
</dbReference>
<dbReference type="Proteomes" id="UP001597440">
    <property type="component" value="Unassembled WGS sequence"/>
</dbReference>
<sequence length="294" mass="34597">MSIFIENYKIAMLQGSDFFPILGIQEFNEKLIPSKNLLYHELRGERLIESPHKHDFFIIMLFEKGGGTHSIDFVNYPIEDHQIHLLFPGQVHEWKIEKNSIAYQLMVSREWFEHLIPYLRFATSYYQNHPVIAIDSKEYRLLLQEFTAIHDEMSKKEILWDIIQTRINLIALLVSQCAATKFEDFEKYNATPILSRYLAYIDRYYTEEKSVSFYADKLNITPNYLNILSKRTLDVSASSLIQDRLVLEAKRLLKSSELSMKDIVYSLGFYDHANFAKFFKKKTGMTPSEFREGS</sequence>
<name>A0ABW5L422_9SPHI</name>
<dbReference type="Pfam" id="PF02311">
    <property type="entry name" value="AraC_binding"/>
    <property type="match status" value="1"/>
</dbReference>
<dbReference type="SMART" id="SM00342">
    <property type="entry name" value="HTH_ARAC"/>
    <property type="match status" value="1"/>
</dbReference>
<feature type="domain" description="HTH araC/xylS-type" evidence="4">
    <location>
        <begin position="195"/>
        <end position="293"/>
    </location>
</feature>
<dbReference type="SUPFAM" id="SSF51215">
    <property type="entry name" value="Regulatory protein AraC"/>
    <property type="match status" value="1"/>
</dbReference>
<dbReference type="EMBL" id="JBHULD010000014">
    <property type="protein sequence ID" value="MFD2554965.1"/>
    <property type="molecule type" value="Genomic_DNA"/>
</dbReference>
<evidence type="ECO:0000256" key="1">
    <source>
        <dbReference type="ARBA" id="ARBA00023015"/>
    </source>
</evidence>
<dbReference type="PANTHER" id="PTHR43280">
    <property type="entry name" value="ARAC-FAMILY TRANSCRIPTIONAL REGULATOR"/>
    <property type="match status" value="1"/>
</dbReference>